<dbReference type="InterPro" id="IPR014756">
    <property type="entry name" value="Ig_E-set"/>
</dbReference>
<evidence type="ECO:0000259" key="2">
    <source>
        <dbReference type="Pfam" id="PF00339"/>
    </source>
</evidence>
<organism evidence="3 4">
    <name type="scientific">Lentinus tigrinus ALCF2SS1-6</name>
    <dbReference type="NCBI Taxonomy" id="1328759"/>
    <lineage>
        <taxon>Eukaryota</taxon>
        <taxon>Fungi</taxon>
        <taxon>Dikarya</taxon>
        <taxon>Basidiomycota</taxon>
        <taxon>Agaricomycotina</taxon>
        <taxon>Agaricomycetes</taxon>
        <taxon>Polyporales</taxon>
        <taxon>Polyporaceae</taxon>
        <taxon>Lentinus</taxon>
    </lineage>
</organism>
<gene>
    <name evidence="3" type="ORF">L227DRAFT_575559</name>
</gene>
<dbReference type="AlphaFoldDB" id="A0A5C2S8H0"/>
<evidence type="ECO:0000256" key="1">
    <source>
        <dbReference type="SAM" id="MobiDB-lite"/>
    </source>
</evidence>
<dbReference type="InterPro" id="IPR011021">
    <property type="entry name" value="Arrestin-like_N"/>
</dbReference>
<feature type="domain" description="Arrestin-like N-terminal" evidence="2">
    <location>
        <begin position="73"/>
        <end position="176"/>
    </location>
</feature>
<name>A0A5C2S8H0_9APHY</name>
<dbReference type="Pfam" id="PF00339">
    <property type="entry name" value="Arrestin_N"/>
    <property type="match status" value="1"/>
</dbReference>
<dbReference type="SUPFAM" id="SSF81296">
    <property type="entry name" value="E set domains"/>
    <property type="match status" value="1"/>
</dbReference>
<accession>A0A5C2S8H0</accession>
<protein>
    <recommendedName>
        <fullName evidence="2">Arrestin-like N-terminal domain-containing protein</fullName>
    </recommendedName>
</protein>
<reference evidence="3" key="1">
    <citation type="journal article" date="2018" name="Genome Biol. Evol.">
        <title>Genomics and development of Lentinus tigrinus, a white-rot wood-decaying mushroom with dimorphic fruiting bodies.</title>
        <authorList>
            <person name="Wu B."/>
            <person name="Xu Z."/>
            <person name="Knudson A."/>
            <person name="Carlson A."/>
            <person name="Chen N."/>
            <person name="Kovaka S."/>
            <person name="LaButti K."/>
            <person name="Lipzen A."/>
            <person name="Pennachio C."/>
            <person name="Riley R."/>
            <person name="Schakwitz W."/>
            <person name="Umezawa K."/>
            <person name="Ohm R.A."/>
            <person name="Grigoriev I.V."/>
            <person name="Nagy L.G."/>
            <person name="Gibbons J."/>
            <person name="Hibbett D."/>
        </authorList>
    </citation>
    <scope>NUCLEOTIDE SEQUENCE [LARGE SCALE GENOMIC DNA]</scope>
    <source>
        <strain evidence="3">ALCF2SS1-6</strain>
    </source>
</reference>
<dbReference type="Gene3D" id="2.60.40.640">
    <property type="match status" value="1"/>
</dbReference>
<proteinExistence type="predicted"/>
<dbReference type="InterPro" id="IPR014752">
    <property type="entry name" value="Arrestin-like_C"/>
</dbReference>
<evidence type="ECO:0000313" key="4">
    <source>
        <dbReference type="Proteomes" id="UP000313359"/>
    </source>
</evidence>
<sequence length="438" mass="48181">MSTPSLPDYPSESSSDSQLDDSQDLPTYTRTTTAEWDIPRAEQQHGFHLESRKTGVQWLTLKVVSRAASAADQPTFYQGGNVTGTVQLTLEKPEAMDQITIDLFGRLTIFSHTTANFLCVSRNLFSAAAQNPLQSLLRRSKLNAGQHEWPYSFRLPKGVNLLSSIDMEGQTQRQNYRLPPSFSDPQSNVHIEYSLVVRVNRGGFRSGSKLVVPFKYVPLARPGASTILRQLAYQQNSPVVGPDGDPGGWKTLEPAMVDGILFKTMFVTAKCLLSISRPLTYTRGGLVHLVLSIEASNKQFLDLITPDSLHVALIQRITFGDPPETTRFSRRLAAQTTMKCYDRGNASWWHAPLDAAHASTSAKVFAGEIAVPEDLTPGCQILHYGHEYEVVLYPLTPVGFTPNAPPTEALVSEVVTIVTAFAQGPRPSSHVPPEYGSI</sequence>
<dbReference type="Proteomes" id="UP000313359">
    <property type="component" value="Unassembled WGS sequence"/>
</dbReference>
<feature type="region of interest" description="Disordered" evidence="1">
    <location>
        <begin position="1"/>
        <end position="25"/>
    </location>
</feature>
<evidence type="ECO:0000313" key="3">
    <source>
        <dbReference type="EMBL" id="RPD60021.1"/>
    </source>
</evidence>
<keyword evidence="4" id="KW-1185">Reference proteome</keyword>
<dbReference type="OrthoDB" id="3261578at2759"/>
<dbReference type="EMBL" id="ML122267">
    <property type="protein sequence ID" value="RPD60021.1"/>
    <property type="molecule type" value="Genomic_DNA"/>
</dbReference>
<feature type="compositionally biased region" description="Low complexity" evidence="1">
    <location>
        <begin position="1"/>
        <end position="17"/>
    </location>
</feature>